<protein>
    <recommendedName>
        <fullName evidence="3">Activator of Hsp90 ATPase homolog 1-like protein</fullName>
    </recommendedName>
</protein>
<reference evidence="1 2" key="1">
    <citation type="submission" date="2016-06" db="EMBL/GenBank/DDBJ databases">
        <title>Draft genome sequence of Flavobacterium succinicans strain DD5b.</title>
        <authorList>
            <person name="Poehlein A."/>
            <person name="Daniel R."/>
            <person name="Simeonova D.D."/>
        </authorList>
    </citation>
    <scope>NUCLEOTIDE SEQUENCE [LARGE SCALE GENOMIC DNA]</scope>
    <source>
        <strain evidence="1 2">DD5b</strain>
    </source>
</reference>
<evidence type="ECO:0000313" key="1">
    <source>
        <dbReference type="EMBL" id="OAZ02950.1"/>
    </source>
</evidence>
<sequence>METLHFSILIQAPKEKIWTVLWDDATYRQWTSAFCEGTYAVSDWEQGSKIHFLSPTGEGMNSLIQTKQEYEFMAFKHLGELKNFQEMPIDEATQVWTGAMETYRLTTTPNGVMLETTMDCLAQYQQYFEDTFPKGLAILKQLSETK</sequence>
<name>A0A199XMR8_9FLAO</name>
<evidence type="ECO:0000313" key="2">
    <source>
        <dbReference type="Proteomes" id="UP000093807"/>
    </source>
</evidence>
<proteinExistence type="predicted"/>
<dbReference type="PATRIC" id="fig|29536.5.peg.2720"/>
<dbReference type="EMBL" id="JMTM01000070">
    <property type="protein sequence ID" value="OAZ02950.1"/>
    <property type="molecule type" value="Genomic_DNA"/>
</dbReference>
<dbReference type="Gene3D" id="3.30.530.20">
    <property type="match status" value="1"/>
</dbReference>
<dbReference type="SUPFAM" id="SSF55961">
    <property type="entry name" value="Bet v1-like"/>
    <property type="match status" value="1"/>
</dbReference>
<dbReference type="OrthoDB" id="2355173at2"/>
<gene>
    <name evidence="1" type="ORF">FLB_26220</name>
</gene>
<dbReference type="RefSeq" id="WP_064716376.1">
    <property type="nucleotide sequence ID" value="NZ_JMTM01000070.1"/>
</dbReference>
<evidence type="ECO:0008006" key="3">
    <source>
        <dbReference type="Google" id="ProtNLM"/>
    </source>
</evidence>
<dbReference type="InterPro" id="IPR023393">
    <property type="entry name" value="START-like_dom_sf"/>
</dbReference>
<accession>A0A199XMR8</accession>
<dbReference type="Proteomes" id="UP000093807">
    <property type="component" value="Unassembled WGS sequence"/>
</dbReference>
<dbReference type="AlphaFoldDB" id="A0A199XMR8"/>
<comment type="caution">
    <text evidence="1">The sequence shown here is derived from an EMBL/GenBank/DDBJ whole genome shotgun (WGS) entry which is preliminary data.</text>
</comment>
<organism evidence="1 2">
    <name type="scientific">Flavobacterium succinicans</name>
    <dbReference type="NCBI Taxonomy" id="29536"/>
    <lineage>
        <taxon>Bacteria</taxon>
        <taxon>Pseudomonadati</taxon>
        <taxon>Bacteroidota</taxon>
        <taxon>Flavobacteriia</taxon>
        <taxon>Flavobacteriales</taxon>
        <taxon>Flavobacteriaceae</taxon>
        <taxon>Flavobacterium</taxon>
    </lineage>
</organism>
<keyword evidence="2" id="KW-1185">Reference proteome</keyword>